<geneLocation type="plasmid" evidence="1">
    <name>p420352-strA</name>
</geneLocation>
<protein>
    <submittedName>
        <fullName evidence="1">Uncharacterized protein</fullName>
    </submittedName>
</protein>
<evidence type="ECO:0000313" key="1">
    <source>
        <dbReference type="EMBL" id="QOQ30667.1"/>
    </source>
</evidence>
<keyword evidence="1" id="KW-0614">Plasmid</keyword>
<dbReference type="AlphaFoldDB" id="A0A7M1HWG5"/>
<reference evidence="1" key="1">
    <citation type="submission" date="2020-02" db="EMBL/GenBank/DDBJ databases">
        <authorList>
            <person name="Zhou D."/>
        </authorList>
    </citation>
    <scope>NUCLEOTIDE SEQUENCE</scope>
    <source>
        <strain evidence="1">15420352</strain>
        <plasmid evidence="1">p420352-strA</plasmid>
    </source>
</reference>
<name>A0A7M1HWG5_PSEPU</name>
<organism evidence="1">
    <name type="scientific">Pseudomonas putida</name>
    <name type="common">Arthrobacter siderocapsulatus</name>
    <dbReference type="NCBI Taxonomy" id="303"/>
    <lineage>
        <taxon>Bacteria</taxon>
        <taxon>Pseudomonadati</taxon>
        <taxon>Pseudomonadota</taxon>
        <taxon>Gammaproteobacteria</taxon>
        <taxon>Pseudomonadales</taxon>
        <taxon>Pseudomonadaceae</taxon>
        <taxon>Pseudomonas</taxon>
    </lineage>
</organism>
<sequence length="45" mass="5218">MLLNLRHKAREIEHGQARPDRGGFNQLTERNAWECLVNHITSGTF</sequence>
<accession>A0A7M1HWG5</accession>
<proteinExistence type="predicted"/>
<dbReference type="EMBL" id="MT074087">
    <property type="protein sequence ID" value="QOQ30667.1"/>
    <property type="molecule type" value="Genomic_DNA"/>
</dbReference>